<dbReference type="Pfam" id="PF00903">
    <property type="entry name" value="Glyoxalase"/>
    <property type="match status" value="1"/>
</dbReference>
<reference evidence="3" key="1">
    <citation type="submission" date="2017-08" db="EMBL/GenBank/DDBJ databases">
        <title>A dynamic microbial community with high functional redundancy inhabits the cold, oxic subseafloor aquifer.</title>
        <authorList>
            <person name="Tully B.J."/>
            <person name="Wheat C.G."/>
            <person name="Glazer B.T."/>
            <person name="Huber J.A."/>
        </authorList>
    </citation>
    <scope>NUCLEOTIDE SEQUENCE [LARGE SCALE GENOMIC DNA]</scope>
</reference>
<dbReference type="Proteomes" id="UP000218767">
    <property type="component" value="Unassembled WGS sequence"/>
</dbReference>
<dbReference type="Gene3D" id="3.10.180.10">
    <property type="entry name" value="2,3-Dihydroxybiphenyl 1,2-Dioxygenase, domain 1"/>
    <property type="match status" value="1"/>
</dbReference>
<name>A0A2A4WTS6_9GAMM</name>
<dbReference type="InterPro" id="IPR052164">
    <property type="entry name" value="Anthracycline_SecMetBiosynth"/>
</dbReference>
<proteinExistence type="predicted"/>
<evidence type="ECO:0000259" key="1">
    <source>
        <dbReference type="PROSITE" id="PS51819"/>
    </source>
</evidence>
<dbReference type="PROSITE" id="PS51819">
    <property type="entry name" value="VOC"/>
    <property type="match status" value="1"/>
</dbReference>
<dbReference type="InterPro" id="IPR029068">
    <property type="entry name" value="Glyas_Bleomycin-R_OHBP_Dase"/>
</dbReference>
<evidence type="ECO:0000313" key="2">
    <source>
        <dbReference type="EMBL" id="PCI73451.1"/>
    </source>
</evidence>
<dbReference type="SUPFAM" id="SSF54593">
    <property type="entry name" value="Glyoxalase/Bleomycin resistance protein/Dihydroxybiphenyl dioxygenase"/>
    <property type="match status" value="1"/>
</dbReference>
<dbReference type="EMBL" id="NVUL01000123">
    <property type="protein sequence ID" value="PCI73451.1"/>
    <property type="molecule type" value="Genomic_DNA"/>
</dbReference>
<comment type="caution">
    <text evidence="2">The sequence shown here is derived from an EMBL/GenBank/DDBJ whole genome shotgun (WGS) entry which is preliminary data.</text>
</comment>
<dbReference type="PANTHER" id="PTHR33993">
    <property type="entry name" value="GLYOXALASE-RELATED"/>
    <property type="match status" value="1"/>
</dbReference>
<evidence type="ECO:0000313" key="3">
    <source>
        <dbReference type="Proteomes" id="UP000218767"/>
    </source>
</evidence>
<dbReference type="InterPro" id="IPR037523">
    <property type="entry name" value="VOC_core"/>
</dbReference>
<organism evidence="2 3">
    <name type="scientific">SAR86 cluster bacterium</name>
    <dbReference type="NCBI Taxonomy" id="2030880"/>
    <lineage>
        <taxon>Bacteria</taxon>
        <taxon>Pseudomonadati</taxon>
        <taxon>Pseudomonadota</taxon>
        <taxon>Gammaproteobacteria</taxon>
        <taxon>SAR86 cluster</taxon>
    </lineage>
</organism>
<sequence>MDLTVDDASSVRNFYTSVVGWSSSDVDMGSYSDFNINLPGTENTIAGVCHARGSNQNIPSQWLIYVRVESVVDSAEKCKKLGGEVLDGPRRMGGSNFCVIKDPAGAVMALLSD</sequence>
<dbReference type="PANTHER" id="PTHR33993:SF14">
    <property type="entry name" value="GB|AAF24581.1"/>
    <property type="match status" value="1"/>
</dbReference>
<feature type="domain" description="VOC" evidence="1">
    <location>
        <begin position="1"/>
        <end position="113"/>
    </location>
</feature>
<accession>A0A2A4WTS6</accession>
<dbReference type="AlphaFoldDB" id="A0A2A4WTS6"/>
<protein>
    <submittedName>
        <fullName evidence="2">Glyoxalase</fullName>
    </submittedName>
</protein>
<dbReference type="InterPro" id="IPR004360">
    <property type="entry name" value="Glyas_Fos-R_dOase_dom"/>
</dbReference>
<gene>
    <name evidence="2" type="ORF">COB20_16205</name>
</gene>